<dbReference type="AlphaFoldDB" id="A0A6A4HUK6"/>
<dbReference type="OrthoDB" id="2835201at2759"/>
<evidence type="ECO:0000313" key="2">
    <source>
        <dbReference type="Proteomes" id="UP000799118"/>
    </source>
</evidence>
<reference evidence="1" key="1">
    <citation type="journal article" date="2019" name="Environ. Microbiol.">
        <title>Fungal ecological strategies reflected in gene transcription - a case study of two litter decomposers.</title>
        <authorList>
            <person name="Barbi F."/>
            <person name="Kohler A."/>
            <person name="Barry K."/>
            <person name="Baskaran P."/>
            <person name="Daum C."/>
            <person name="Fauchery L."/>
            <person name="Ihrmark K."/>
            <person name="Kuo A."/>
            <person name="LaButti K."/>
            <person name="Lipzen A."/>
            <person name="Morin E."/>
            <person name="Grigoriev I.V."/>
            <person name="Henrissat B."/>
            <person name="Lindahl B."/>
            <person name="Martin F."/>
        </authorList>
    </citation>
    <scope>NUCLEOTIDE SEQUENCE</scope>
    <source>
        <strain evidence="1">JB14</strain>
    </source>
</reference>
<organism evidence="1 2">
    <name type="scientific">Gymnopus androsaceus JB14</name>
    <dbReference type="NCBI Taxonomy" id="1447944"/>
    <lineage>
        <taxon>Eukaryota</taxon>
        <taxon>Fungi</taxon>
        <taxon>Dikarya</taxon>
        <taxon>Basidiomycota</taxon>
        <taxon>Agaricomycotina</taxon>
        <taxon>Agaricomycetes</taxon>
        <taxon>Agaricomycetidae</taxon>
        <taxon>Agaricales</taxon>
        <taxon>Marasmiineae</taxon>
        <taxon>Omphalotaceae</taxon>
        <taxon>Gymnopus</taxon>
    </lineage>
</organism>
<protein>
    <submittedName>
        <fullName evidence="1">Uncharacterized protein</fullName>
    </submittedName>
</protein>
<keyword evidence="2" id="KW-1185">Reference proteome</keyword>
<evidence type="ECO:0000313" key="1">
    <source>
        <dbReference type="EMBL" id="KAE9400627.1"/>
    </source>
</evidence>
<name>A0A6A4HUK6_9AGAR</name>
<accession>A0A6A4HUK6</accession>
<gene>
    <name evidence="1" type="ORF">BT96DRAFT_637855</name>
</gene>
<proteinExistence type="predicted"/>
<dbReference type="EMBL" id="ML769454">
    <property type="protein sequence ID" value="KAE9400627.1"/>
    <property type="molecule type" value="Genomic_DNA"/>
</dbReference>
<dbReference type="Proteomes" id="UP000799118">
    <property type="component" value="Unassembled WGS sequence"/>
</dbReference>
<sequence length="189" mass="21165">MPNHILLVYTVYIDRKQNKLFELYPLPNSSTQNNTTLHRTHHGSISCGFIEPTHLSSNITPDLDSGTIWLVALFNDQGLGGLRIDLQPDGTMTFRIDIHEQDIADLSFPYDSMFAVTSRTRARGIARTASSPEKPMCAMYSICLSNGDLMIKSHLVWIPQLLPISYTFDGLYGLLCSAVDDQINILEFA</sequence>